<dbReference type="Proteomes" id="UP000318542">
    <property type="component" value="Unassembled WGS sequence"/>
</dbReference>
<keyword evidence="1" id="KW-0812">Transmembrane</keyword>
<feature type="transmembrane region" description="Helical" evidence="1">
    <location>
        <begin position="56"/>
        <end position="78"/>
    </location>
</feature>
<keyword evidence="1" id="KW-0472">Membrane</keyword>
<evidence type="ECO:0000313" key="2">
    <source>
        <dbReference type="EMBL" id="TSE31970.1"/>
    </source>
</evidence>
<comment type="caution">
    <text evidence="2">The sequence shown here is derived from an EMBL/GenBank/DDBJ whole genome shotgun (WGS) entry which is preliminary data.</text>
</comment>
<dbReference type="OrthoDB" id="6850253at2"/>
<protein>
    <submittedName>
        <fullName evidence="2">Uncharacterized protein</fullName>
    </submittedName>
</protein>
<gene>
    <name evidence="2" type="ORF">Tther_00172</name>
</gene>
<accession>A0A554X828</accession>
<evidence type="ECO:0000313" key="3">
    <source>
        <dbReference type="Proteomes" id="UP000318542"/>
    </source>
</evidence>
<keyword evidence="1" id="KW-1133">Transmembrane helix</keyword>
<name>A0A554X828_9BURK</name>
<evidence type="ECO:0000256" key="1">
    <source>
        <dbReference type="SAM" id="Phobius"/>
    </source>
</evidence>
<dbReference type="EMBL" id="VJOL01000002">
    <property type="protein sequence ID" value="TSE31970.1"/>
    <property type="molecule type" value="Genomic_DNA"/>
</dbReference>
<dbReference type="RefSeq" id="WP_143899926.1">
    <property type="nucleotide sequence ID" value="NZ_VJOL01000002.1"/>
</dbReference>
<keyword evidence="3" id="KW-1185">Reference proteome</keyword>
<dbReference type="AlphaFoldDB" id="A0A554X828"/>
<proteinExistence type="predicted"/>
<sequence length="245" mass="26891">MLQDNARLSNDIIRWLKLLALPRWAKVGLAIILLFTLANALGLLAVGMLTLDKDSITAGITVMTVGLPVGLMVVAVVFGDGGLRRLKSLTQTVLNEDIPTALRENFNARPFEPAGWLPKLQTRTSGCCADYRVRHPTPGAGVDILHFIVELNINKVNLVILLPHACDLAHAADYFRCSSSLQSCLDGALREGYALNEAPEHRNGATGLVLTRTLHEDFLLDPARRLYFAQDLAFFIRGMIEAHRG</sequence>
<organism evidence="2 3">
    <name type="scientific">Tepidimonas thermarum</name>
    <dbReference type="NCBI Taxonomy" id="335431"/>
    <lineage>
        <taxon>Bacteria</taxon>
        <taxon>Pseudomonadati</taxon>
        <taxon>Pseudomonadota</taxon>
        <taxon>Betaproteobacteria</taxon>
        <taxon>Burkholderiales</taxon>
        <taxon>Tepidimonas</taxon>
    </lineage>
</organism>
<reference evidence="2 3" key="1">
    <citation type="submission" date="2019-07" db="EMBL/GenBank/DDBJ databases">
        <title>Tepidimonas thermarum AA-1 draft genome.</title>
        <authorList>
            <person name="Da Costa M.S."/>
            <person name="Froufe H.J.C."/>
            <person name="Egas C."/>
            <person name="Albuquerque L."/>
        </authorList>
    </citation>
    <scope>NUCLEOTIDE SEQUENCE [LARGE SCALE GENOMIC DNA]</scope>
    <source>
        <strain evidence="2 3">AA-1</strain>
    </source>
</reference>
<feature type="transmembrane region" description="Helical" evidence="1">
    <location>
        <begin position="27"/>
        <end position="50"/>
    </location>
</feature>